<protein>
    <submittedName>
        <fullName evidence="2">Uncharacterized protein</fullName>
    </submittedName>
</protein>
<sequence>MGVQLEPLSQSSFEQHGPWHFHDIRFKQDGPIDLNTALLQAASIPGLNSRLCELSKPSKGRYQQGSSRGAGESSLIPRPSKSMSRPLSSSVLSTNVSASTTTTSSKSTIQPNPSTPLSTFVFGQIVPKGTKILTFPIEEQVQSPRAALKRRRPDTDVDGPNTASLSCKKRRLLRHLITSRLSQPFSLPATHIINRECVASGDKRFLKLAAILAARRLNSGGAQQPPQLHPSLSSLLRRAAVINRCRLRVRAEAAERSDAEVANLAGNAVLLQQSHGIGSVVGAGFPLATPPASACSPTPIIRVAYQGQPHVLSKTGIVWSSPPNSSLVLHPTEPTGPLLRPPPSPRPIALRSPEPRSSRPLMDVNELDDLDDEIVAFPTSEYESRYDDDSDDVYTDFSVIFGSGEGDMSDEETSNEHVEDFMDDLDGIPWNARC</sequence>
<dbReference type="AlphaFoldDB" id="A0AAE0LZN6"/>
<reference evidence="2" key="2">
    <citation type="submission" date="2023-06" db="EMBL/GenBank/DDBJ databases">
        <authorList>
            <consortium name="Lawrence Berkeley National Laboratory"/>
            <person name="Haridas S."/>
            <person name="Hensen N."/>
            <person name="Bonometti L."/>
            <person name="Westerberg I."/>
            <person name="Brannstrom I.O."/>
            <person name="Guillou S."/>
            <person name="Cros-Aarteil S."/>
            <person name="Calhoun S."/>
            <person name="Kuo A."/>
            <person name="Mondo S."/>
            <person name="Pangilinan J."/>
            <person name="Riley R."/>
            <person name="Labutti K."/>
            <person name="Andreopoulos B."/>
            <person name="Lipzen A."/>
            <person name="Chen C."/>
            <person name="Yanf M."/>
            <person name="Daum C."/>
            <person name="Ng V."/>
            <person name="Clum A."/>
            <person name="Steindorff A."/>
            <person name="Ohm R."/>
            <person name="Martin F."/>
            <person name="Silar P."/>
            <person name="Natvig D."/>
            <person name="Lalanne C."/>
            <person name="Gautier V."/>
            <person name="Ament-Velasquez S.L."/>
            <person name="Kruys A."/>
            <person name="Hutchinson M.I."/>
            <person name="Powell A.J."/>
            <person name="Barry K."/>
            <person name="Miller A.N."/>
            <person name="Grigoriev I.V."/>
            <person name="Debuchy R."/>
            <person name="Gladieux P."/>
            <person name="Thoren M.H."/>
            <person name="Johannesson H."/>
        </authorList>
    </citation>
    <scope>NUCLEOTIDE SEQUENCE</scope>
    <source>
        <strain evidence="2">CBS 118394</strain>
    </source>
</reference>
<organism evidence="2 3">
    <name type="scientific">Apodospora peruviana</name>
    <dbReference type="NCBI Taxonomy" id="516989"/>
    <lineage>
        <taxon>Eukaryota</taxon>
        <taxon>Fungi</taxon>
        <taxon>Dikarya</taxon>
        <taxon>Ascomycota</taxon>
        <taxon>Pezizomycotina</taxon>
        <taxon>Sordariomycetes</taxon>
        <taxon>Sordariomycetidae</taxon>
        <taxon>Sordariales</taxon>
        <taxon>Lasiosphaeriaceae</taxon>
        <taxon>Apodospora</taxon>
    </lineage>
</organism>
<accession>A0AAE0LZN6</accession>
<comment type="caution">
    <text evidence="2">The sequence shown here is derived from an EMBL/GenBank/DDBJ whole genome shotgun (WGS) entry which is preliminary data.</text>
</comment>
<evidence type="ECO:0000313" key="3">
    <source>
        <dbReference type="Proteomes" id="UP001283341"/>
    </source>
</evidence>
<feature type="compositionally biased region" description="Low complexity" evidence="1">
    <location>
        <begin position="77"/>
        <end position="108"/>
    </location>
</feature>
<reference evidence="2" key="1">
    <citation type="journal article" date="2023" name="Mol. Phylogenet. Evol.">
        <title>Genome-scale phylogeny and comparative genomics of the fungal order Sordariales.</title>
        <authorList>
            <person name="Hensen N."/>
            <person name="Bonometti L."/>
            <person name="Westerberg I."/>
            <person name="Brannstrom I.O."/>
            <person name="Guillou S."/>
            <person name="Cros-Aarteil S."/>
            <person name="Calhoun S."/>
            <person name="Haridas S."/>
            <person name="Kuo A."/>
            <person name="Mondo S."/>
            <person name="Pangilinan J."/>
            <person name="Riley R."/>
            <person name="LaButti K."/>
            <person name="Andreopoulos B."/>
            <person name="Lipzen A."/>
            <person name="Chen C."/>
            <person name="Yan M."/>
            <person name="Daum C."/>
            <person name="Ng V."/>
            <person name="Clum A."/>
            <person name="Steindorff A."/>
            <person name="Ohm R.A."/>
            <person name="Martin F."/>
            <person name="Silar P."/>
            <person name="Natvig D.O."/>
            <person name="Lalanne C."/>
            <person name="Gautier V."/>
            <person name="Ament-Velasquez S.L."/>
            <person name="Kruys A."/>
            <person name="Hutchinson M.I."/>
            <person name="Powell A.J."/>
            <person name="Barry K."/>
            <person name="Miller A.N."/>
            <person name="Grigoriev I.V."/>
            <person name="Debuchy R."/>
            <person name="Gladieux P."/>
            <person name="Hiltunen Thoren M."/>
            <person name="Johannesson H."/>
        </authorList>
    </citation>
    <scope>NUCLEOTIDE SEQUENCE</scope>
    <source>
        <strain evidence="2">CBS 118394</strain>
    </source>
</reference>
<dbReference type="EMBL" id="JAUEDM010000007">
    <property type="protein sequence ID" value="KAK3313563.1"/>
    <property type="molecule type" value="Genomic_DNA"/>
</dbReference>
<evidence type="ECO:0000313" key="2">
    <source>
        <dbReference type="EMBL" id="KAK3313563.1"/>
    </source>
</evidence>
<gene>
    <name evidence="2" type="ORF">B0H66DRAFT_356289</name>
</gene>
<feature type="region of interest" description="Disordered" evidence="1">
    <location>
        <begin position="336"/>
        <end position="362"/>
    </location>
</feature>
<feature type="region of interest" description="Disordered" evidence="1">
    <location>
        <begin position="144"/>
        <end position="163"/>
    </location>
</feature>
<proteinExistence type="predicted"/>
<dbReference type="Proteomes" id="UP001283341">
    <property type="component" value="Unassembled WGS sequence"/>
</dbReference>
<feature type="region of interest" description="Disordered" evidence="1">
    <location>
        <begin position="56"/>
        <end position="113"/>
    </location>
</feature>
<evidence type="ECO:0000256" key="1">
    <source>
        <dbReference type="SAM" id="MobiDB-lite"/>
    </source>
</evidence>
<name>A0AAE0LZN6_9PEZI</name>
<keyword evidence="3" id="KW-1185">Reference proteome</keyword>